<sequence length="310" mass="30934">MEALFQALTLSGGYNARVVALGCAAFGLAAGALGCFVLLRGRALIADAAAHATLPGLCLAFILAAGMGWNPRSLPLLMGGAAATAALGVLAAGALARGGRLRDDAAMALVISIGFGIGVALLSVVQSLPVGGQAGLSSFILGQAAGMSAADAWLIFWLALAALAAVAVLFRPLAVLCFDADFAAAAGLPVRWLDLALLGLMLAVTVAGLRAVGLILVVALMVVPAATARLSTERLSVMVPLAGLLGAFAAWMGAGLSAAAPSLPTGATIALVACALFLLALLFAPARGVVAFALRQRRLRQEAAMEARSA</sequence>
<evidence type="ECO:0000256" key="5">
    <source>
        <dbReference type="ARBA" id="ARBA00022692"/>
    </source>
</evidence>
<feature type="transmembrane region" description="Helical" evidence="9">
    <location>
        <begin position="140"/>
        <end position="166"/>
    </location>
</feature>
<dbReference type="Pfam" id="PF00950">
    <property type="entry name" value="ABC-3"/>
    <property type="match status" value="1"/>
</dbReference>
<proteinExistence type="inferred from homology"/>
<comment type="subcellular location">
    <subcellularLocation>
        <location evidence="1 8">Cell membrane</location>
        <topology evidence="1 8">Multi-pass membrane protein</topology>
    </subcellularLocation>
</comment>
<dbReference type="GO" id="GO:0043190">
    <property type="term" value="C:ATP-binding cassette (ABC) transporter complex"/>
    <property type="evidence" value="ECO:0007669"/>
    <property type="project" value="InterPro"/>
</dbReference>
<evidence type="ECO:0000256" key="6">
    <source>
        <dbReference type="ARBA" id="ARBA00022989"/>
    </source>
</evidence>
<evidence type="ECO:0000256" key="1">
    <source>
        <dbReference type="ARBA" id="ARBA00004651"/>
    </source>
</evidence>
<dbReference type="Proteomes" id="UP000245048">
    <property type="component" value="Unassembled WGS sequence"/>
</dbReference>
<evidence type="ECO:0000313" key="11">
    <source>
        <dbReference type="Proteomes" id="UP000245048"/>
    </source>
</evidence>
<evidence type="ECO:0000256" key="7">
    <source>
        <dbReference type="ARBA" id="ARBA00023136"/>
    </source>
</evidence>
<keyword evidence="11" id="KW-1185">Reference proteome</keyword>
<evidence type="ECO:0000256" key="2">
    <source>
        <dbReference type="ARBA" id="ARBA00008034"/>
    </source>
</evidence>
<evidence type="ECO:0000313" key="10">
    <source>
        <dbReference type="EMBL" id="PWC30291.1"/>
    </source>
</evidence>
<name>A0A2U1V8Q8_9PROT</name>
<dbReference type="GO" id="GO:0055085">
    <property type="term" value="P:transmembrane transport"/>
    <property type="evidence" value="ECO:0007669"/>
    <property type="project" value="InterPro"/>
</dbReference>
<comment type="similarity">
    <text evidence="2 8">Belongs to the ABC-3 integral membrane protein family.</text>
</comment>
<dbReference type="InterPro" id="IPR037294">
    <property type="entry name" value="ABC_BtuC-like"/>
</dbReference>
<comment type="caution">
    <text evidence="10">The sequence shown here is derived from an EMBL/GenBank/DDBJ whole genome shotgun (WGS) entry which is preliminary data.</text>
</comment>
<feature type="transmembrane region" description="Helical" evidence="9">
    <location>
        <begin position="18"/>
        <end position="39"/>
    </location>
</feature>
<protein>
    <submittedName>
        <fullName evidence="10">Manganese transporter</fullName>
    </submittedName>
</protein>
<dbReference type="GO" id="GO:0010043">
    <property type="term" value="P:response to zinc ion"/>
    <property type="evidence" value="ECO:0007669"/>
    <property type="project" value="TreeGrafter"/>
</dbReference>
<keyword evidence="6 9" id="KW-1133">Transmembrane helix</keyword>
<dbReference type="PANTHER" id="PTHR30477">
    <property type="entry name" value="ABC-TRANSPORTER METAL-BINDING PROTEIN"/>
    <property type="match status" value="1"/>
</dbReference>
<feature type="transmembrane region" description="Helical" evidence="9">
    <location>
        <begin position="76"/>
        <end position="96"/>
    </location>
</feature>
<feature type="transmembrane region" description="Helical" evidence="9">
    <location>
        <begin position="51"/>
        <end position="70"/>
    </location>
</feature>
<feature type="transmembrane region" description="Helical" evidence="9">
    <location>
        <begin position="266"/>
        <end position="290"/>
    </location>
</feature>
<feature type="transmembrane region" description="Helical" evidence="9">
    <location>
        <begin position="198"/>
        <end position="223"/>
    </location>
</feature>
<dbReference type="AlphaFoldDB" id="A0A2U1V8Q8"/>
<reference evidence="11" key="1">
    <citation type="submission" date="2017-10" db="EMBL/GenBank/DDBJ databases">
        <authorList>
            <person name="Toshchakov S.V."/>
            <person name="Goeva M.A."/>
        </authorList>
    </citation>
    <scope>NUCLEOTIDE SEQUENCE [LARGE SCALE GENOMIC DNA]</scope>
    <source>
        <strain evidence="11">JR1/69-1-13</strain>
    </source>
</reference>
<keyword evidence="4" id="KW-1003">Cell membrane</keyword>
<dbReference type="InterPro" id="IPR001626">
    <property type="entry name" value="ABC_TroCD"/>
</dbReference>
<keyword evidence="5 8" id="KW-0812">Transmembrane</keyword>
<accession>A0A2U1V8Q8</accession>
<dbReference type="PANTHER" id="PTHR30477:SF3">
    <property type="entry name" value="METAL TRANSPORT SYSTEM MEMBRANE PROTEIN CT_069-RELATED"/>
    <property type="match status" value="1"/>
</dbReference>
<evidence type="ECO:0000256" key="9">
    <source>
        <dbReference type="SAM" id="Phobius"/>
    </source>
</evidence>
<keyword evidence="3 8" id="KW-0813">Transport</keyword>
<organism evidence="10 11">
    <name type="scientific">Teichococcus aestuarii</name>
    <dbReference type="NCBI Taxonomy" id="568898"/>
    <lineage>
        <taxon>Bacteria</taxon>
        <taxon>Pseudomonadati</taxon>
        <taxon>Pseudomonadota</taxon>
        <taxon>Alphaproteobacteria</taxon>
        <taxon>Acetobacterales</taxon>
        <taxon>Roseomonadaceae</taxon>
        <taxon>Roseomonas</taxon>
    </lineage>
</organism>
<dbReference type="OrthoDB" id="9804300at2"/>
<dbReference type="Gene3D" id="1.10.3470.10">
    <property type="entry name" value="ABC transporter involved in vitamin B12 uptake, BtuC"/>
    <property type="match status" value="1"/>
</dbReference>
<keyword evidence="7 9" id="KW-0472">Membrane</keyword>
<evidence type="ECO:0000256" key="8">
    <source>
        <dbReference type="RuleBase" id="RU003943"/>
    </source>
</evidence>
<feature type="transmembrane region" description="Helical" evidence="9">
    <location>
        <begin position="235"/>
        <end position="254"/>
    </location>
</feature>
<dbReference type="EMBL" id="PDOA01000002">
    <property type="protein sequence ID" value="PWC30291.1"/>
    <property type="molecule type" value="Genomic_DNA"/>
</dbReference>
<gene>
    <name evidence="10" type="ORF">CR165_03290</name>
</gene>
<dbReference type="SUPFAM" id="SSF81345">
    <property type="entry name" value="ABC transporter involved in vitamin B12 uptake, BtuC"/>
    <property type="match status" value="1"/>
</dbReference>
<evidence type="ECO:0000256" key="3">
    <source>
        <dbReference type="ARBA" id="ARBA00022448"/>
    </source>
</evidence>
<feature type="transmembrane region" description="Helical" evidence="9">
    <location>
        <begin position="108"/>
        <end position="128"/>
    </location>
</feature>
<evidence type="ECO:0000256" key="4">
    <source>
        <dbReference type="ARBA" id="ARBA00022475"/>
    </source>
</evidence>